<keyword evidence="2" id="KW-1185">Reference proteome</keyword>
<proteinExistence type="predicted"/>
<sequence length="99" mass="11057">MALPSFNPGKSSLETETGVATSFASRKFLDFCKKKEFQILKKQNPVDGKKMLLQRLWNGSIVKEGKKSSISTSANSSAMLVPLYAAYHSSTTDPNYWKY</sequence>
<comment type="caution">
    <text evidence="1">The sequence shown here is derived from an EMBL/GenBank/DDBJ whole genome shotgun (WGS) entry which is preliminary data.</text>
</comment>
<dbReference type="Proteomes" id="UP001141253">
    <property type="component" value="Chromosome 5"/>
</dbReference>
<evidence type="ECO:0000313" key="2">
    <source>
        <dbReference type="Proteomes" id="UP001141253"/>
    </source>
</evidence>
<reference evidence="1" key="2">
    <citation type="journal article" date="2023" name="Int. J. Mol. Sci.">
        <title>De Novo Assembly and Annotation of 11 Diverse Shrub Willow (Salix) Genomes Reveals Novel Gene Organization in Sex-Linked Regions.</title>
        <authorList>
            <person name="Hyden B."/>
            <person name="Feng K."/>
            <person name="Yates T.B."/>
            <person name="Jawdy S."/>
            <person name="Cereghino C."/>
            <person name="Smart L.B."/>
            <person name="Muchero W."/>
        </authorList>
    </citation>
    <scope>NUCLEOTIDE SEQUENCE</scope>
    <source>
        <tissue evidence="1">Shoot tip</tissue>
    </source>
</reference>
<name>A0ABQ9CC32_9ROSI</name>
<evidence type="ECO:0000313" key="1">
    <source>
        <dbReference type="EMBL" id="KAJ6397291.1"/>
    </source>
</evidence>
<dbReference type="EMBL" id="JAPFFI010000003">
    <property type="protein sequence ID" value="KAJ6397291.1"/>
    <property type="molecule type" value="Genomic_DNA"/>
</dbReference>
<reference evidence="1" key="1">
    <citation type="submission" date="2022-10" db="EMBL/GenBank/DDBJ databases">
        <authorList>
            <person name="Hyden B.L."/>
            <person name="Feng K."/>
            <person name="Yates T."/>
            <person name="Jawdy S."/>
            <person name="Smart L.B."/>
            <person name="Muchero W."/>
        </authorList>
    </citation>
    <scope>NUCLEOTIDE SEQUENCE</scope>
    <source>
        <tissue evidence="1">Shoot tip</tissue>
    </source>
</reference>
<accession>A0ABQ9CC32</accession>
<gene>
    <name evidence="1" type="ORF">OIU77_018325</name>
</gene>
<organism evidence="1 2">
    <name type="scientific">Salix suchowensis</name>
    <dbReference type="NCBI Taxonomy" id="1278906"/>
    <lineage>
        <taxon>Eukaryota</taxon>
        <taxon>Viridiplantae</taxon>
        <taxon>Streptophyta</taxon>
        <taxon>Embryophyta</taxon>
        <taxon>Tracheophyta</taxon>
        <taxon>Spermatophyta</taxon>
        <taxon>Magnoliopsida</taxon>
        <taxon>eudicotyledons</taxon>
        <taxon>Gunneridae</taxon>
        <taxon>Pentapetalae</taxon>
        <taxon>rosids</taxon>
        <taxon>fabids</taxon>
        <taxon>Malpighiales</taxon>
        <taxon>Salicaceae</taxon>
        <taxon>Saliceae</taxon>
        <taxon>Salix</taxon>
    </lineage>
</organism>
<protein>
    <submittedName>
        <fullName evidence="1">Uncharacterized protein</fullName>
    </submittedName>
</protein>